<evidence type="ECO:0000313" key="7">
    <source>
        <dbReference type="EMBL" id="CAF1056632.1"/>
    </source>
</evidence>
<evidence type="ECO:0000256" key="1">
    <source>
        <dbReference type="PROSITE-ProRule" id="PRU00076"/>
    </source>
</evidence>
<dbReference type="PROSITE" id="PS00022">
    <property type="entry name" value="EGF_1"/>
    <property type="match status" value="1"/>
</dbReference>
<name>A0A814KVV1_9BILA</name>
<dbReference type="SMART" id="SM00494">
    <property type="entry name" value="ChtBD2"/>
    <property type="match status" value="2"/>
</dbReference>
<feature type="compositionally biased region" description="Polar residues" evidence="2">
    <location>
        <begin position="1033"/>
        <end position="1043"/>
    </location>
</feature>
<feature type="region of interest" description="Disordered" evidence="2">
    <location>
        <begin position="851"/>
        <end position="873"/>
    </location>
</feature>
<protein>
    <submittedName>
        <fullName evidence="7">Uncharacterized protein</fullName>
    </submittedName>
</protein>
<feature type="region of interest" description="Disordered" evidence="2">
    <location>
        <begin position="1008"/>
        <end position="1064"/>
    </location>
</feature>
<feature type="compositionally biased region" description="Polar residues" evidence="2">
    <location>
        <begin position="885"/>
        <end position="901"/>
    </location>
</feature>
<dbReference type="Proteomes" id="UP000663832">
    <property type="component" value="Unassembled WGS sequence"/>
</dbReference>
<evidence type="ECO:0000313" key="6">
    <source>
        <dbReference type="EMBL" id="CAF0914498.1"/>
    </source>
</evidence>
<keyword evidence="1" id="KW-1015">Disulfide bond</keyword>
<feature type="chain" id="PRO_5035684702" evidence="3">
    <location>
        <begin position="19"/>
        <end position="1064"/>
    </location>
</feature>
<dbReference type="InterPro" id="IPR002557">
    <property type="entry name" value="Chitin-bd_dom"/>
</dbReference>
<organism evidence="7 8">
    <name type="scientific">Adineta steineri</name>
    <dbReference type="NCBI Taxonomy" id="433720"/>
    <lineage>
        <taxon>Eukaryota</taxon>
        <taxon>Metazoa</taxon>
        <taxon>Spiralia</taxon>
        <taxon>Gnathifera</taxon>
        <taxon>Rotifera</taxon>
        <taxon>Eurotatoria</taxon>
        <taxon>Bdelloidea</taxon>
        <taxon>Adinetida</taxon>
        <taxon>Adinetidae</taxon>
        <taxon>Adineta</taxon>
    </lineage>
</organism>
<gene>
    <name evidence="6" type="ORF">BJG266_LOCUS11186</name>
    <name evidence="7" type="ORF">QVE165_LOCUS17922</name>
</gene>
<feature type="domain" description="Chitin-binding type-2" evidence="5">
    <location>
        <begin position="83"/>
        <end position="143"/>
    </location>
</feature>
<dbReference type="InterPro" id="IPR036508">
    <property type="entry name" value="Chitin-bd_dom_sf"/>
</dbReference>
<proteinExistence type="predicted"/>
<feature type="signal peptide" evidence="3">
    <location>
        <begin position="1"/>
        <end position="18"/>
    </location>
</feature>
<dbReference type="Pfam" id="PF00008">
    <property type="entry name" value="EGF"/>
    <property type="match status" value="1"/>
</dbReference>
<dbReference type="SUPFAM" id="SSF57196">
    <property type="entry name" value="EGF/Laminin"/>
    <property type="match status" value="1"/>
</dbReference>
<dbReference type="GO" id="GO:0008061">
    <property type="term" value="F:chitin binding"/>
    <property type="evidence" value="ECO:0007669"/>
    <property type="project" value="InterPro"/>
</dbReference>
<feature type="region of interest" description="Disordered" evidence="2">
    <location>
        <begin position="935"/>
        <end position="982"/>
    </location>
</feature>
<dbReference type="OrthoDB" id="10062193at2759"/>
<dbReference type="SMART" id="SM00181">
    <property type="entry name" value="EGF"/>
    <property type="match status" value="2"/>
</dbReference>
<keyword evidence="1" id="KW-0245">EGF-like domain</keyword>
<dbReference type="PROSITE" id="PS50026">
    <property type="entry name" value="EGF_3"/>
    <property type="match status" value="1"/>
</dbReference>
<evidence type="ECO:0000313" key="8">
    <source>
        <dbReference type="Proteomes" id="UP000663832"/>
    </source>
</evidence>
<feature type="compositionally biased region" description="Basic and acidic residues" evidence="2">
    <location>
        <begin position="1019"/>
        <end position="1032"/>
    </location>
</feature>
<dbReference type="EMBL" id="CAJNOI010000040">
    <property type="protein sequence ID" value="CAF0914498.1"/>
    <property type="molecule type" value="Genomic_DNA"/>
</dbReference>
<evidence type="ECO:0000256" key="2">
    <source>
        <dbReference type="SAM" id="MobiDB-lite"/>
    </source>
</evidence>
<feature type="disulfide bond" evidence="1">
    <location>
        <begin position="165"/>
        <end position="174"/>
    </location>
</feature>
<dbReference type="CDD" id="cd00054">
    <property type="entry name" value="EGF_CA"/>
    <property type="match status" value="1"/>
</dbReference>
<reference evidence="7" key="1">
    <citation type="submission" date="2021-02" db="EMBL/GenBank/DDBJ databases">
        <authorList>
            <person name="Nowell W R."/>
        </authorList>
    </citation>
    <scope>NUCLEOTIDE SEQUENCE</scope>
</reference>
<evidence type="ECO:0000256" key="3">
    <source>
        <dbReference type="SAM" id="SignalP"/>
    </source>
</evidence>
<dbReference type="AlphaFoldDB" id="A0A814KVV1"/>
<dbReference type="Proteomes" id="UP000663877">
    <property type="component" value="Unassembled WGS sequence"/>
</dbReference>
<feature type="region of interest" description="Disordered" evidence="2">
    <location>
        <begin position="885"/>
        <end position="919"/>
    </location>
</feature>
<dbReference type="Gene3D" id="2.10.25.10">
    <property type="entry name" value="Laminin"/>
    <property type="match status" value="1"/>
</dbReference>
<dbReference type="InterPro" id="IPR051830">
    <property type="entry name" value="NOTCH_homolog"/>
</dbReference>
<dbReference type="PROSITE" id="PS50940">
    <property type="entry name" value="CHIT_BIND_II"/>
    <property type="match status" value="1"/>
</dbReference>
<sequence length="1064" mass="121361">MFSLSCILILLIAFGANGQTNDINNINYEKGYPFGKLRLAEEGHNEELIPSHDMEMQELTQDLPARDMPISKQDLPEHIQPLQTPCVGARPLTKLAFPKDKTKFIHCRDEYHYEITTCPNRGEFNEQTSTCAYVAPLINKCEQEKPCLNDGLCQVVSNSTFKCNCKKDWTGDRCETPLNSCVTKPCGASADCRSLKTADYEQDYVCVCHGLRGYGLNCQEIVPNPCLTTTEQFYPFAFSQRAYIQCDGELIHFQPCGASLFWNQEDKFCDRKRPPKPKLPTLVPKPAAAIIKEIPREEEVEEDFEDVPVETTTIAQVEQSYSYGQKGKDEKETLGFIPARVANRQQLLSNVANQQTGLNQNLREKELNTQDLSNQFSQSVDTTQIRQDFVSKQKQWPTQSLEMNLRQPISIQSGRVQQLPQERDISIYYHVLFIVRQQWVPTTTTTTTTVRPVFAESEIDEEEFEDESHSQNVQPQQNQAFGSKQWLNHLPDMKTQNNQRFVSQTIQNQPIALEPVVQNGNRVSGFSNQNIREQENSWKTKPLGQVSANQGLSSSSFTTQNLGAPTQQWQGSETLRNQQRLPEQNVQPSVETTTLPIVIVSQGSQNQNSREFENTWQNRPVNHLMGTKLSQPVGFNSQNFAAQPQTWQNTQSQLNQQQLSSKFPEVASSLENKNRFNSGLQSNSQQLWQNKNTNQLRQNLNQVEELAESHEVPSISEQTHTTQFLPNQRTQTTVSEVTTDFNNGRLSKPIVLPLKQETQRFVAQPQSWQNKNTNQLRQNLNQVEELAESHEVPSISEQTHTTQFLPNQRTQTTVSEVTTDFNNGRLSKPTVLPLKQETETFGNQQRFNRVQEGKEQNTQRFVGQPQSWQTSETVRSQPMFLNQNQQSSFETSDSGSNTVRSQGIRVPQEQEHSWQSQPIKSQTDTMLVFKPTSWTQTPKQEATFKPQSWTQNQPTTFTEESSQFGLNQPQKGLPVQTSPSWSNNQQMQKTQFTDVDESKMQTTSDFAARPVGSSLPQNLRERQTSRTGERIPQESNTVVVQQTTERKTIETMPTQHSASWQTRQ</sequence>
<dbReference type="PANTHER" id="PTHR24033">
    <property type="entry name" value="EGF-LIKE DOMAIN-CONTAINING PROTEIN"/>
    <property type="match status" value="1"/>
</dbReference>
<dbReference type="EMBL" id="CAJNOM010000104">
    <property type="protein sequence ID" value="CAF1056632.1"/>
    <property type="molecule type" value="Genomic_DNA"/>
</dbReference>
<evidence type="ECO:0000259" key="4">
    <source>
        <dbReference type="PROSITE" id="PS50026"/>
    </source>
</evidence>
<feature type="compositionally biased region" description="Polar residues" evidence="2">
    <location>
        <begin position="858"/>
        <end position="873"/>
    </location>
</feature>
<dbReference type="SUPFAM" id="SSF57625">
    <property type="entry name" value="Invertebrate chitin-binding proteins"/>
    <property type="match status" value="2"/>
</dbReference>
<keyword evidence="3" id="KW-0732">Signal</keyword>
<evidence type="ECO:0000259" key="5">
    <source>
        <dbReference type="PROSITE" id="PS50940"/>
    </source>
</evidence>
<feature type="compositionally biased region" description="Polar residues" evidence="2">
    <location>
        <begin position="1051"/>
        <end position="1064"/>
    </location>
</feature>
<accession>A0A814KVV1</accession>
<dbReference type="GO" id="GO:0005576">
    <property type="term" value="C:extracellular region"/>
    <property type="evidence" value="ECO:0007669"/>
    <property type="project" value="InterPro"/>
</dbReference>
<comment type="caution">
    <text evidence="7">The sequence shown here is derived from an EMBL/GenBank/DDBJ whole genome shotgun (WGS) entry which is preliminary data.</text>
</comment>
<keyword evidence="8" id="KW-1185">Reference proteome</keyword>
<dbReference type="InterPro" id="IPR000742">
    <property type="entry name" value="EGF"/>
</dbReference>
<feature type="domain" description="EGF-like" evidence="4">
    <location>
        <begin position="137"/>
        <end position="175"/>
    </location>
</feature>
<comment type="caution">
    <text evidence="1">Lacks conserved residue(s) required for the propagation of feature annotation.</text>
</comment>